<keyword evidence="2" id="KW-0413">Isomerase</keyword>
<dbReference type="Pfam" id="PF11716">
    <property type="entry name" value="MDMPI_N"/>
    <property type="match status" value="1"/>
</dbReference>
<dbReference type="Gene3D" id="1.20.120.450">
    <property type="entry name" value="dinb family like domain"/>
    <property type="match status" value="1"/>
</dbReference>
<dbReference type="InterPro" id="IPR024344">
    <property type="entry name" value="MDMPI_metal-binding"/>
</dbReference>
<dbReference type="SUPFAM" id="SSF109854">
    <property type="entry name" value="DinB/YfiT-like putative metalloenzymes"/>
    <property type="match status" value="1"/>
</dbReference>
<dbReference type="GO" id="GO:0016853">
    <property type="term" value="F:isomerase activity"/>
    <property type="evidence" value="ECO:0007669"/>
    <property type="project" value="UniProtKB-KW"/>
</dbReference>
<gene>
    <name evidence="2" type="ORF">IDJ75_18595</name>
</gene>
<feature type="domain" description="Mycothiol-dependent maleylpyruvate isomerase metal-binding" evidence="1">
    <location>
        <begin position="20"/>
        <end position="54"/>
    </location>
</feature>
<protein>
    <submittedName>
        <fullName evidence="2">Maleylpyruvate isomerase N-terminal domain-containing protein</fullName>
    </submittedName>
</protein>
<name>A0ABR7XB10_9SPHI</name>
<dbReference type="EMBL" id="JACWMW010000005">
    <property type="protein sequence ID" value="MBD1387305.1"/>
    <property type="molecule type" value="Genomic_DNA"/>
</dbReference>
<evidence type="ECO:0000313" key="2">
    <source>
        <dbReference type="EMBL" id="MBD1387305.1"/>
    </source>
</evidence>
<evidence type="ECO:0000259" key="1">
    <source>
        <dbReference type="Pfam" id="PF11716"/>
    </source>
</evidence>
<dbReference type="RefSeq" id="WP_191177155.1">
    <property type="nucleotide sequence ID" value="NZ_JACWMW010000005.1"/>
</dbReference>
<accession>A0ABR7XB10</accession>
<comment type="caution">
    <text evidence="2">The sequence shown here is derived from an EMBL/GenBank/DDBJ whole genome shotgun (WGS) entry which is preliminary data.</text>
</comment>
<proteinExistence type="predicted"/>
<reference evidence="2 3" key="1">
    <citation type="submission" date="2020-09" db="EMBL/GenBank/DDBJ databases">
        <title>Novel species of Mucilaginibacter isolated from a glacier on the Tibetan Plateau.</title>
        <authorList>
            <person name="Liu Q."/>
            <person name="Xin Y.-H."/>
        </authorList>
    </citation>
    <scope>NUCLEOTIDE SEQUENCE [LARGE SCALE GENOMIC DNA]</scope>
    <source>
        <strain evidence="2 3">CGMCC 1.13878</strain>
    </source>
</reference>
<organism evidence="2 3">
    <name type="scientific">Mucilaginibacter rigui</name>
    <dbReference type="NCBI Taxonomy" id="534635"/>
    <lineage>
        <taxon>Bacteria</taxon>
        <taxon>Pseudomonadati</taxon>
        <taxon>Bacteroidota</taxon>
        <taxon>Sphingobacteriia</taxon>
        <taxon>Sphingobacteriales</taxon>
        <taxon>Sphingobacteriaceae</taxon>
        <taxon>Mucilaginibacter</taxon>
    </lineage>
</organism>
<keyword evidence="3" id="KW-1185">Reference proteome</keyword>
<evidence type="ECO:0000313" key="3">
    <source>
        <dbReference type="Proteomes" id="UP000618754"/>
    </source>
</evidence>
<sequence>MQQAIPIPTLHLFPVLDKLLIELLGSLTPADWNKPTVARLWSVKDIAAHLLDTNMRTISYAQGYEMAIATQINSYQDLVAYLNELKLPG</sequence>
<dbReference type="Proteomes" id="UP000618754">
    <property type="component" value="Unassembled WGS sequence"/>
</dbReference>
<dbReference type="InterPro" id="IPR034660">
    <property type="entry name" value="DinB/YfiT-like"/>
</dbReference>